<dbReference type="Gene3D" id="2.60.120.10">
    <property type="entry name" value="Jelly Rolls"/>
    <property type="match status" value="1"/>
</dbReference>
<protein>
    <submittedName>
        <fullName evidence="2">Cyclic nucleotide-binding protein</fullName>
    </submittedName>
</protein>
<dbReference type="PANTHER" id="PTHR24567">
    <property type="entry name" value="CRP FAMILY TRANSCRIPTIONAL REGULATORY PROTEIN"/>
    <property type="match status" value="1"/>
</dbReference>
<keyword evidence="3" id="KW-1185">Reference proteome</keyword>
<comment type="caution">
    <text evidence="2">The sequence shown here is derived from an EMBL/GenBank/DDBJ whole genome shotgun (WGS) entry which is preliminary data.</text>
</comment>
<evidence type="ECO:0000313" key="3">
    <source>
        <dbReference type="Proteomes" id="UP000276223"/>
    </source>
</evidence>
<dbReference type="PROSITE" id="PS50042">
    <property type="entry name" value="CNMP_BINDING_3"/>
    <property type="match status" value="1"/>
</dbReference>
<dbReference type="InterPro" id="IPR018490">
    <property type="entry name" value="cNMP-bd_dom_sf"/>
</dbReference>
<dbReference type="SUPFAM" id="SSF51206">
    <property type="entry name" value="cAMP-binding domain-like"/>
    <property type="match status" value="1"/>
</dbReference>
<dbReference type="Pfam" id="PF00027">
    <property type="entry name" value="cNMP_binding"/>
    <property type="match status" value="1"/>
</dbReference>
<dbReference type="AlphaFoldDB" id="A0A3N1UQM3"/>
<feature type="domain" description="Cyclic nucleotide-binding" evidence="1">
    <location>
        <begin position="8"/>
        <end position="126"/>
    </location>
</feature>
<dbReference type="InterPro" id="IPR050397">
    <property type="entry name" value="Env_Response_Regulators"/>
</dbReference>
<name>A0A3N1UQM3_9BACT</name>
<dbReference type="GO" id="GO:0005829">
    <property type="term" value="C:cytosol"/>
    <property type="evidence" value="ECO:0007669"/>
    <property type="project" value="TreeGrafter"/>
</dbReference>
<dbReference type="SMART" id="SM00100">
    <property type="entry name" value="cNMP"/>
    <property type="match status" value="1"/>
</dbReference>
<dbReference type="GO" id="GO:0003700">
    <property type="term" value="F:DNA-binding transcription factor activity"/>
    <property type="evidence" value="ECO:0007669"/>
    <property type="project" value="TreeGrafter"/>
</dbReference>
<organism evidence="2 3">
    <name type="scientific">Desulfosoma caldarium</name>
    <dbReference type="NCBI Taxonomy" id="610254"/>
    <lineage>
        <taxon>Bacteria</taxon>
        <taxon>Pseudomonadati</taxon>
        <taxon>Thermodesulfobacteriota</taxon>
        <taxon>Syntrophobacteria</taxon>
        <taxon>Syntrophobacterales</taxon>
        <taxon>Syntrophobacteraceae</taxon>
        <taxon>Desulfosoma</taxon>
    </lineage>
</organism>
<evidence type="ECO:0000313" key="2">
    <source>
        <dbReference type="EMBL" id="ROQ92038.1"/>
    </source>
</evidence>
<evidence type="ECO:0000259" key="1">
    <source>
        <dbReference type="PROSITE" id="PS50042"/>
    </source>
</evidence>
<dbReference type="EMBL" id="RJVA01000012">
    <property type="protein sequence ID" value="ROQ92038.1"/>
    <property type="molecule type" value="Genomic_DNA"/>
</dbReference>
<dbReference type="Proteomes" id="UP000276223">
    <property type="component" value="Unassembled WGS sequence"/>
</dbReference>
<dbReference type="CDD" id="cd00038">
    <property type="entry name" value="CAP_ED"/>
    <property type="match status" value="1"/>
</dbReference>
<reference evidence="2 3" key="1">
    <citation type="submission" date="2018-11" db="EMBL/GenBank/DDBJ databases">
        <title>Genomic Encyclopedia of Type Strains, Phase IV (KMG-IV): sequencing the most valuable type-strain genomes for metagenomic binning, comparative biology and taxonomic classification.</title>
        <authorList>
            <person name="Goeker M."/>
        </authorList>
    </citation>
    <scope>NUCLEOTIDE SEQUENCE [LARGE SCALE GENOMIC DNA]</scope>
    <source>
        <strain evidence="2 3">DSM 22027</strain>
    </source>
</reference>
<dbReference type="PANTHER" id="PTHR24567:SF74">
    <property type="entry name" value="HTH-TYPE TRANSCRIPTIONAL REGULATOR ARCR"/>
    <property type="match status" value="1"/>
</dbReference>
<dbReference type="InterPro" id="IPR014710">
    <property type="entry name" value="RmlC-like_jellyroll"/>
</dbReference>
<gene>
    <name evidence="2" type="ORF">EDC27_1709</name>
</gene>
<sequence>MFIQQSDLFRDMEHDLIKAFMEISEKEDVAPGRTLFREGDPATHFYVMLKGNVKLSFKEGTYVAYLVSRPGEVFGWSSLFDRDTYSATAEALTETRLVKMPGDRVKAILEKHPESAMRFYRRLCKTLGNRLIKSYEAITSVSHAMTAESHGTGQILSMGTPR</sequence>
<proteinExistence type="predicted"/>
<dbReference type="InterPro" id="IPR000595">
    <property type="entry name" value="cNMP-bd_dom"/>
</dbReference>
<dbReference type="RefSeq" id="WP_170161706.1">
    <property type="nucleotide sequence ID" value="NZ_RJVA01000012.1"/>
</dbReference>
<accession>A0A3N1UQM3</accession>